<comment type="subunit">
    <text evidence="8">Monomer. Part of the FGAM synthase complex composed of 1 PurL, 1 PurQ and 2 PurS subunits.</text>
</comment>
<feature type="domain" description="PurM-like C-terminal" evidence="10">
    <location>
        <begin position="190"/>
        <end position="334"/>
    </location>
</feature>
<evidence type="ECO:0000256" key="3">
    <source>
        <dbReference type="ARBA" id="ARBA00022723"/>
    </source>
</evidence>
<evidence type="ECO:0000256" key="4">
    <source>
        <dbReference type="ARBA" id="ARBA00022741"/>
    </source>
</evidence>
<name>A0A6N0NWW8_9CREN</name>
<dbReference type="PANTHER" id="PTHR43555">
    <property type="entry name" value="PHOSPHORIBOSYLFORMYLGLYCINAMIDINE SYNTHASE SUBUNIT PURL"/>
    <property type="match status" value="1"/>
</dbReference>
<dbReference type="Pfam" id="PF00586">
    <property type="entry name" value="AIRS"/>
    <property type="match status" value="2"/>
</dbReference>
<feature type="binding site" evidence="8">
    <location>
        <position position="251"/>
    </location>
    <ligand>
        <name>Mg(2+)</name>
        <dbReference type="ChEBI" id="CHEBI:18420"/>
        <label>2</label>
    </ligand>
</feature>
<feature type="binding site" evidence="8">
    <location>
        <begin position="83"/>
        <end position="86"/>
    </location>
    <ligand>
        <name>substrate</name>
    </ligand>
</feature>
<dbReference type="EMBL" id="CP049074">
    <property type="protein sequence ID" value="QKQ99619.1"/>
    <property type="molecule type" value="Genomic_DNA"/>
</dbReference>
<feature type="binding site" evidence="8">
    <location>
        <position position="225"/>
    </location>
    <ligand>
        <name>substrate</name>
    </ligand>
</feature>
<feature type="binding site" evidence="8">
    <location>
        <position position="105"/>
    </location>
    <ligand>
        <name>substrate</name>
    </ligand>
</feature>
<dbReference type="GeneID" id="55641027"/>
<feature type="active site" evidence="8">
    <location>
        <position position="36"/>
    </location>
</feature>
<protein>
    <recommendedName>
        <fullName evidence="8">Phosphoribosylformylglycinamidine synthase subunit PurL</fullName>
        <shortName evidence="8">FGAM synthase</shortName>
        <ecNumber evidence="8">6.3.5.3</ecNumber>
    </recommendedName>
    <alternativeName>
        <fullName evidence="8">Formylglycinamide ribonucleotide amidotransferase subunit II</fullName>
        <shortName evidence="8">FGAR amidotransferase II</shortName>
        <shortName evidence="8">FGAR-AT II</shortName>
    </alternativeName>
    <alternativeName>
        <fullName evidence="8">Glutamine amidotransferase PurL</fullName>
    </alternativeName>
    <alternativeName>
        <fullName evidence="8">Phosphoribosylformylglycinamidine synthase subunit II</fullName>
    </alternativeName>
</protein>
<feature type="domain" description="PurM-like C-terminal" evidence="10">
    <location>
        <begin position="578"/>
        <end position="676"/>
    </location>
</feature>
<dbReference type="Gene3D" id="3.90.650.10">
    <property type="entry name" value="PurM-like C-terminal domain"/>
    <property type="match status" value="2"/>
</dbReference>
<dbReference type="InterPro" id="IPR016188">
    <property type="entry name" value="PurM-like_N"/>
</dbReference>
<dbReference type="InterPro" id="IPR010918">
    <property type="entry name" value="PurM-like_C_dom"/>
</dbReference>
<dbReference type="NCBIfam" id="TIGR01736">
    <property type="entry name" value="FGAM_synth_II"/>
    <property type="match status" value="1"/>
</dbReference>
<dbReference type="PANTHER" id="PTHR43555:SF1">
    <property type="entry name" value="PHOSPHORIBOSYLFORMYLGLYCINAMIDINE SYNTHASE SUBUNIT PURL"/>
    <property type="match status" value="1"/>
</dbReference>
<keyword evidence="1 8" id="KW-0963">Cytoplasm</keyword>
<dbReference type="InterPro" id="IPR010074">
    <property type="entry name" value="PRibForGlyAmidine_synth_PurL"/>
</dbReference>
<dbReference type="RefSeq" id="WP_174629745.1">
    <property type="nucleotide sequence ID" value="NZ_CP049074.1"/>
</dbReference>
<keyword evidence="7 8" id="KW-0460">Magnesium</keyword>
<evidence type="ECO:0000259" key="9">
    <source>
        <dbReference type="Pfam" id="PF00586"/>
    </source>
</evidence>
<dbReference type="EC" id="6.3.5.3" evidence="8"/>
<comment type="similarity">
    <text evidence="8">Belongs to the FGAMS family.</text>
</comment>
<feature type="active site" description="Proton acceptor" evidence="8">
    <location>
        <position position="84"/>
    </location>
</feature>
<keyword evidence="13" id="KW-1185">Reference proteome</keyword>
<feature type="binding site" evidence="8">
    <location>
        <position position="508"/>
    </location>
    <ligand>
        <name>substrate</name>
    </ligand>
</feature>
<dbReference type="GO" id="GO:0004642">
    <property type="term" value="F:phosphoribosylformylglycinamidine synthase activity"/>
    <property type="evidence" value="ECO:0007669"/>
    <property type="project" value="UniProtKB-UniRule"/>
</dbReference>
<dbReference type="CDD" id="cd02204">
    <property type="entry name" value="PurL_repeat2"/>
    <property type="match status" value="1"/>
</dbReference>
<feature type="binding site" evidence="8">
    <location>
        <position position="39"/>
    </location>
    <ligand>
        <name>ATP</name>
        <dbReference type="ChEBI" id="CHEBI:30616"/>
    </ligand>
</feature>
<evidence type="ECO:0000256" key="7">
    <source>
        <dbReference type="ARBA" id="ARBA00022842"/>
    </source>
</evidence>
<dbReference type="GO" id="GO:0005524">
    <property type="term" value="F:ATP binding"/>
    <property type="evidence" value="ECO:0007669"/>
    <property type="project" value="UniProtKB-UniRule"/>
</dbReference>
<evidence type="ECO:0000256" key="2">
    <source>
        <dbReference type="ARBA" id="ARBA00022598"/>
    </source>
</evidence>
<dbReference type="SUPFAM" id="SSF55326">
    <property type="entry name" value="PurM N-terminal domain-like"/>
    <property type="match status" value="2"/>
</dbReference>
<evidence type="ECO:0000313" key="13">
    <source>
        <dbReference type="Proteomes" id="UP000509301"/>
    </source>
</evidence>
<organism evidence="12 13">
    <name type="scientific">Metallosphaera tengchongensis</name>
    <dbReference type="NCBI Taxonomy" id="1532350"/>
    <lineage>
        <taxon>Archaea</taxon>
        <taxon>Thermoproteota</taxon>
        <taxon>Thermoprotei</taxon>
        <taxon>Sulfolobales</taxon>
        <taxon>Sulfolobaceae</taxon>
        <taxon>Metallosphaera</taxon>
    </lineage>
</organism>
<evidence type="ECO:0000256" key="1">
    <source>
        <dbReference type="ARBA" id="ARBA00022490"/>
    </source>
</evidence>
<gene>
    <name evidence="8 12" type="primary">purL</name>
    <name evidence="12" type="ORF">GWK48_03720</name>
</gene>
<dbReference type="CDD" id="cd02203">
    <property type="entry name" value="PurL_repeat1"/>
    <property type="match status" value="1"/>
</dbReference>
<feature type="binding site" evidence="8">
    <location>
        <position position="505"/>
    </location>
    <ligand>
        <name>ATP</name>
        <dbReference type="ChEBI" id="CHEBI:30616"/>
    </ligand>
</feature>
<accession>A0A6N0NWW8</accession>
<evidence type="ECO:0000259" key="11">
    <source>
        <dbReference type="Pfam" id="PF18072"/>
    </source>
</evidence>
<dbReference type="SUPFAM" id="SSF56042">
    <property type="entry name" value="PurM C-terminal domain-like"/>
    <property type="match status" value="2"/>
</dbReference>
<feature type="binding site" evidence="8">
    <location>
        <position position="106"/>
    </location>
    <ligand>
        <name>Mg(2+)</name>
        <dbReference type="ChEBI" id="CHEBI:18420"/>
        <label>2</label>
    </ligand>
</feature>
<feature type="domain" description="PurM-like N-terminal" evidence="9">
    <location>
        <begin position="414"/>
        <end position="531"/>
    </location>
</feature>
<evidence type="ECO:0000256" key="8">
    <source>
        <dbReference type="HAMAP-Rule" id="MF_00420"/>
    </source>
</evidence>
<keyword evidence="6 8" id="KW-0067">ATP-binding</keyword>
<dbReference type="AlphaFoldDB" id="A0A6N0NWW8"/>
<dbReference type="UniPathway" id="UPA00074">
    <property type="reaction ID" value="UER00128"/>
</dbReference>
<feature type="domain" description="PurM-like N-terminal" evidence="9">
    <location>
        <begin position="64"/>
        <end position="177"/>
    </location>
</feature>
<dbReference type="GO" id="GO:0006189">
    <property type="term" value="P:'de novo' IMP biosynthetic process"/>
    <property type="evidence" value="ECO:0007669"/>
    <property type="project" value="UniProtKB-UniRule"/>
</dbReference>
<feature type="binding site" evidence="8">
    <location>
        <position position="82"/>
    </location>
    <ligand>
        <name>Mg(2+)</name>
        <dbReference type="ChEBI" id="CHEBI:18420"/>
        <label>1</label>
    </ligand>
</feature>
<feature type="domain" description="Phosphoribosylformylglycinamidine synthase linker" evidence="11">
    <location>
        <begin position="3"/>
        <end position="40"/>
    </location>
</feature>
<keyword evidence="4 8" id="KW-0547">Nucleotide-binding</keyword>
<comment type="catalytic activity">
    <reaction evidence="8">
        <text>N(2)-formyl-N(1)-(5-phospho-beta-D-ribosyl)glycinamide + L-glutamine + ATP + H2O = 2-formamido-N(1)-(5-O-phospho-beta-D-ribosyl)acetamidine + L-glutamate + ADP + phosphate + H(+)</text>
        <dbReference type="Rhea" id="RHEA:17129"/>
        <dbReference type="ChEBI" id="CHEBI:15377"/>
        <dbReference type="ChEBI" id="CHEBI:15378"/>
        <dbReference type="ChEBI" id="CHEBI:29985"/>
        <dbReference type="ChEBI" id="CHEBI:30616"/>
        <dbReference type="ChEBI" id="CHEBI:43474"/>
        <dbReference type="ChEBI" id="CHEBI:58359"/>
        <dbReference type="ChEBI" id="CHEBI:147286"/>
        <dbReference type="ChEBI" id="CHEBI:147287"/>
        <dbReference type="ChEBI" id="CHEBI:456216"/>
        <dbReference type="EC" id="6.3.5.3"/>
    </reaction>
</comment>
<feature type="binding site" evidence="8">
    <location>
        <position position="80"/>
    </location>
    <ligand>
        <name>ATP</name>
        <dbReference type="ChEBI" id="CHEBI:30616"/>
    </ligand>
</feature>
<feature type="binding site" evidence="8">
    <location>
        <position position="468"/>
    </location>
    <ligand>
        <name>ATP</name>
        <dbReference type="ChEBI" id="CHEBI:30616"/>
    </ligand>
</feature>
<reference evidence="12 13" key="1">
    <citation type="submission" date="2020-02" db="EMBL/GenBank/DDBJ databases">
        <title>Comparative genome analysis reveals the metabolism and evolution of the thermophilic archaeal genus Metallosphaera.</title>
        <authorList>
            <person name="Jiang C."/>
        </authorList>
    </citation>
    <scope>NUCLEOTIDE SEQUENCE [LARGE SCALE GENOMIC DNA]</scope>
    <source>
        <strain evidence="12 13">Ric-A</strain>
    </source>
</reference>
<dbReference type="Pfam" id="PF02769">
    <property type="entry name" value="AIRS_C"/>
    <property type="match status" value="2"/>
</dbReference>
<keyword evidence="2 8" id="KW-0436">Ligase</keyword>
<dbReference type="HAMAP" id="MF_00420">
    <property type="entry name" value="PurL_2"/>
    <property type="match status" value="1"/>
</dbReference>
<evidence type="ECO:0000256" key="5">
    <source>
        <dbReference type="ARBA" id="ARBA00022755"/>
    </source>
</evidence>
<keyword evidence="5 8" id="KW-0658">Purine biosynthesis</keyword>
<evidence type="ECO:0000259" key="10">
    <source>
        <dbReference type="Pfam" id="PF02769"/>
    </source>
</evidence>
<dbReference type="PIRSF" id="PIRSF001587">
    <property type="entry name" value="FGAM_synthase_II"/>
    <property type="match status" value="1"/>
</dbReference>
<comment type="function">
    <text evidence="8">Part of the phosphoribosylformylglycinamidine synthase complex involved in the purines biosynthetic pathway. Catalyzes the ATP-dependent conversion of formylglycinamide ribonucleotide (FGAR) and glutamine to yield formylglycinamidine ribonucleotide (FGAM) and glutamate. The FGAM synthase complex is composed of three subunits. PurQ produces an ammonia molecule by converting glutamine to glutamate. PurL transfers the ammonia molecule to FGAR to form FGAM in an ATP-dependent manner. PurS interacts with PurQ and PurL and is thought to assist in the transfer of the ammonia molecule from PurQ to PurL.</text>
</comment>
<keyword evidence="3 8" id="KW-0479">Metal-binding</keyword>
<dbReference type="NCBIfam" id="NF002290">
    <property type="entry name" value="PRK01213.1"/>
    <property type="match status" value="1"/>
</dbReference>
<sequence length="701" mass="75750">MMLTLSQREMEVVRRVLNREPNEAEWKLVDALWSEHCSYKSSKVFLRSLPSTGPNVVMSVEDWQDAGAVDVGDGWALVLKVESHNHPSAIDPFNGAATGVGGILRDIISKGARPIALLDMIRVGRLDQKGKWLVKNIISGIGFYGNSVGVPVVGGELSFDETYNDNPLVDVACVGVVKKDSIVPSVVKESGLKLVLVGFTGLDGLGGASFASRKLSGLDEIGAVQIADPFAGKVIIDLTLEVAKDVSAIKDLGGGGLAVAVTEMANGLGAVVNLEKVPLRYRDLLPEEIIISETQERMLFAVKPEKVEAVCSKFQELNYPCAEIGEISTEPTIRFLYKGETVAQLPSDLLLNPPLVVWPAERKERSNSDSRPVELKEAIVRVMTHPDLVSKEWAYSQFDYEVGTSTVVKPGDGDSAVVELPNGRLLALKGDANQDLCSEDSYECGKAIVAETYRNLATVGARGIALVDHLQFGDPRKPEVYHDFIEAVRGISEASKFFSIPVVGGKVSFHNEDKEGNPIKPTPLVVMAGLVEGKLGKGKPQEGSLVLLGLTRNELRGTLYSRLFGGRGSIPKVRLMEDELASKLVIKGINEDKVKWSKDLSKGGLAGAVLPLIVNGLTVAITSGAIQGTSDILAKMFSEGSGRFLVVTDDPQWFLYQAGRLGIQASVIGKAYQGSDLIIDEKSFNTEKITSNYFRFLEEVL</sequence>
<evidence type="ECO:0000256" key="6">
    <source>
        <dbReference type="ARBA" id="ARBA00022840"/>
    </source>
</evidence>
<dbReference type="Proteomes" id="UP000509301">
    <property type="component" value="Chromosome"/>
</dbReference>
<dbReference type="OrthoDB" id="8251at2157"/>
<comment type="pathway">
    <text evidence="8">Purine metabolism; IMP biosynthesis via de novo pathway; 5-amino-1-(5-phospho-D-ribosyl)imidazole from N(2)-formyl-N(1)-(5-phospho-D-ribosyl)glycinamide: step 1/2.</text>
</comment>
<comment type="subcellular location">
    <subcellularLocation>
        <location evidence="8">Cytoplasm</location>
    </subcellularLocation>
</comment>
<evidence type="ECO:0000313" key="12">
    <source>
        <dbReference type="EMBL" id="QKQ99619.1"/>
    </source>
</evidence>
<dbReference type="GO" id="GO:0000287">
    <property type="term" value="F:magnesium ion binding"/>
    <property type="evidence" value="ECO:0007669"/>
    <property type="project" value="UniProtKB-UniRule"/>
</dbReference>
<comment type="caution">
    <text evidence="8">Lacks conserved residue(s) required for the propagation of feature annotation.</text>
</comment>
<dbReference type="Gene3D" id="3.30.1330.10">
    <property type="entry name" value="PurM-like, N-terminal domain"/>
    <property type="match status" value="2"/>
</dbReference>
<dbReference type="GO" id="GO:0005737">
    <property type="term" value="C:cytoplasm"/>
    <property type="evidence" value="ECO:0007669"/>
    <property type="project" value="UniProtKB-SubCell"/>
</dbReference>
<dbReference type="KEGG" id="mten:GWK48_03720"/>
<dbReference type="Pfam" id="PF18072">
    <property type="entry name" value="FGAR-AT_linker"/>
    <property type="match status" value="1"/>
</dbReference>
<dbReference type="InterPro" id="IPR041609">
    <property type="entry name" value="PurL_linker"/>
</dbReference>
<dbReference type="InterPro" id="IPR036921">
    <property type="entry name" value="PurM-like_N_sf"/>
</dbReference>
<proteinExistence type="inferred from homology"/>
<dbReference type="InterPro" id="IPR036676">
    <property type="entry name" value="PurM-like_C_sf"/>
</dbReference>